<accession>A0AAE1ZH04</accession>
<keyword evidence="3" id="KW-1185">Reference proteome</keyword>
<protein>
    <recommendedName>
        <fullName evidence="1">Ig-like domain-containing protein</fullName>
    </recommendedName>
</protein>
<name>A0AAE1ZH04_SCHME</name>
<evidence type="ECO:0000259" key="1">
    <source>
        <dbReference type="PROSITE" id="PS50835"/>
    </source>
</evidence>
<evidence type="ECO:0000313" key="2">
    <source>
        <dbReference type="EMBL" id="KAK4473234.1"/>
    </source>
</evidence>
<dbReference type="Proteomes" id="UP001292079">
    <property type="component" value="Unassembled WGS sequence"/>
</dbReference>
<gene>
    <name evidence="2" type="ORF">MN116_004407</name>
</gene>
<reference evidence="2" key="2">
    <citation type="journal article" date="2023" name="Infect Dis Poverty">
        <title>Chromosome-scale genome of the human blood fluke Schistosoma mekongi and its implications for public health.</title>
        <authorList>
            <person name="Zhou M."/>
            <person name="Xu L."/>
            <person name="Xu D."/>
            <person name="Chen W."/>
            <person name="Khan J."/>
            <person name="Hu Y."/>
            <person name="Huang H."/>
            <person name="Wei H."/>
            <person name="Zhang Y."/>
            <person name="Chusongsang P."/>
            <person name="Tanasarnprasert K."/>
            <person name="Hu X."/>
            <person name="Limpanont Y."/>
            <person name="Lv Z."/>
        </authorList>
    </citation>
    <scope>NUCLEOTIDE SEQUENCE</scope>
    <source>
        <strain evidence="2">LV_2022a</strain>
    </source>
</reference>
<dbReference type="PROSITE" id="PS50835">
    <property type="entry name" value="IG_LIKE"/>
    <property type="match status" value="1"/>
</dbReference>
<organism evidence="2 3">
    <name type="scientific">Schistosoma mekongi</name>
    <name type="common">Parasitic worm</name>
    <dbReference type="NCBI Taxonomy" id="38744"/>
    <lineage>
        <taxon>Eukaryota</taxon>
        <taxon>Metazoa</taxon>
        <taxon>Spiralia</taxon>
        <taxon>Lophotrochozoa</taxon>
        <taxon>Platyhelminthes</taxon>
        <taxon>Trematoda</taxon>
        <taxon>Digenea</taxon>
        <taxon>Strigeidida</taxon>
        <taxon>Schistosomatoidea</taxon>
        <taxon>Schistosomatidae</taxon>
        <taxon>Schistosoma</taxon>
    </lineage>
</organism>
<sequence>MYIYILHNIINTSLELPCHLCSNENLTNFQWFRIVRNKFNASIFILNNKTLYNSRWILNEHLFESISSITSINNKILLNNPCLVNYTNELVYNNFNPTIDSGTYVCRALNDIEHPVNFIWYHIDYINSYKDKLYKLNIPTIQYKSQSITNLYQLEQLQQEIMNEINHSDYFHDYTFNLLSITSKSFHNLTHYQQCKPITIQYNRVCYIRIPRVLPYNIHIYSQEIQLIYLILINGFIEFGQFYNNIEQLNLWRVFEKSAENLAQNLNFKLFLNKTYLYIPCQYNLFKQLPNLNKTFQPLNIYNLYIIITYNIKCNQLDNIEIMHRILKYDISKMKINLLDYHNRKYMKLEKLAIEHDKLITLDCYFNDKYTCSINTTNNKQYTIIWRTINYTFTQRTALNERIYINNKCQLIIHNVKLIDSNIYNCYIKHKHQLNINDELLKLSYRLKIEKLHYEWPNIHNLLIGLILLIIWILSQTSTIYNTTSNQALSCNSLLTSTVLQYHIEQLLTYFGKDSVYKIGNSVKFGAAEFSDVRIHGLSVVQFAGPVDIIDLPSGDIRMIFTLLFDYLVVKGKMKIMLSTNPRPVEIKIKSIKIFLDLLLTQSVNHDNLLPINVKKITVIHWNHLHFDSKGVFTVFFKMFNRFRIYDGVIKRSIEKEIYQQIEKSLKLLF</sequence>
<proteinExistence type="predicted"/>
<feature type="domain" description="Ig-like" evidence="1">
    <location>
        <begin position="360"/>
        <end position="437"/>
    </location>
</feature>
<dbReference type="InterPro" id="IPR013783">
    <property type="entry name" value="Ig-like_fold"/>
</dbReference>
<evidence type="ECO:0000313" key="3">
    <source>
        <dbReference type="Proteomes" id="UP001292079"/>
    </source>
</evidence>
<dbReference type="EMBL" id="JALJAT010000002">
    <property type="protein sequence ID" value="KAK4473234.1"/>
    <property type="molecule type" value="Genomic_DNA"/>
</dbReference>
<comment type="caution">
    <text evidence="2">The sequence shown here is derived from an EMBL/GenBank/DDBJ whole genome shotgun (WGS) entry which is preliminary data.</text>
</comment>
<dbReference type="AlphaFoldDB" id="A0AAE1ZH04"/>
<dbReference type="InterPro" id="IPR007110">
    <property type="entry name" value="Ig-like_dom"/>
</dbReference>
<dbReference type="Gene3D" id="2.60.40.10">
    <property type="entry name" value="Immunoglobulins"/>
    <property type="match status" value="1"/>
</dbReference>
<reference evidence="2" key="1">
    <citation type="submission" date="2022-04" db="EMBL/GenBank/DDBJ databases">
        <authorList>
            <person name="Xu L."/>
            <person name="Lv Z."/>
        </authorList>
    </citation>
    <scope>NUCLEOTIDE SEQUENCE</scope>
    <source>
        <strain evidence="2">LV_2022a</strain>
    </source>
</reference>